<dbReference type="SUPFAM" id="SSF52540">
    <property type="entry name" value="P-loop containing nucleoside triphosphate hydrolases"/>
    <property type="match status" value="1"/>
</dbReference>
<dbReference type="AlphaFoldDB" id="A0A0C9Y8J9"/>
<dbReference type="Pfam" id="PF08423">
    <property type="entry name" value="Rad51"/>
    <property type="match status" value="1"/>
</dbReference>
<gene>
    <name evidence="8" type="ORF">K443DRAFT_262345</name>
</gene>
<evidence type="ECO:0000256" key="1">
    <source>
        <dbReference type="ARBA" id="ARBA00004123"/>
    </source>
</evidence>
<sequence>MIWEVFGESAAGKTQFALQLSLFIQNPPELGGLSGSACYLTTSSKLPTGRLLEMLQSNELLSPSNCSLEHVHTISTPTSHMLQHVLSDVLPSFVEQRASIPSGKPVKLLVIDALAELFHSKDKTTTSTLVERAKHIAEISTLLHSLANVYRIAVLVLNEVVDVFDRGQSPNQTNDLIYSQQSRWFNTCDSLPGENKKEASLGLVWANQVNARIMLSRTGRRRYFDDDEIQSKRQKIEEQSTATSVVQSDSQLTLIRRLSIIFSSVSVPRSLDYVVTKKGISVLPVEGELPGNSVLVFTQEPTIDHKTSGVIPHSTPAALTESSMQDEVNNVIENPPPFQQDDDWDKFWDEDETFQNVDWDELERGLTQIPQ</sequence>
<dbReference type="GO" id="GO:0090656">
    <property type="term" value="P:t-circle formation"/>
    <property type="evidence" value="ECO:0007669"/>
    <property type="project" value="TreeGrafter"/>
</dbReference>
<protein>
    <recommendedName>
        <fullName evidence="7">RecA family profile 1 domain-containing protein</fullName>
    </recommendedName>
</protein>
<evidence type="ECO:0000313" key="8">
    <source>
        <dbReference type="EMBL" id="KIK06492.1"/>
    </source>
</evidence>
<dbReference type="InterPro" id="IPR047348">
    <property type="entry name" value="XRCC3-like_C"/>
</dbReference>
<keyword evidence="2" id="KW-0547">Nucleotide-binding</keyword>
<dbReference type="Proteomes" id="UP000054477">
    <property type="component" value="Unassembled WGS sequence"/>
</dbReference>
<dbReference type="InterPro" id="IPR013632">
    <property type="entry name" value="Rad51_C"/>
</dbReference>
<dbReference type="EMBL" id="KN838552">
    <property type="protein sequence ID" value="KIK06492.1"/>
    <property type="molecule type" value="Genomic_DNA"/>
</dbReference>
<keyword evidence="5" id="KW-0234">DNA repair</keyword>
<dbReference type="GO" id="GO:0000722">
    <property type="term" value="P:telomere maintenance via recombination"/>
    <property type="evidence" value="ECO:0007669"/>
    <property type="project" value="TreeGrafter"/>
</dbReference>
<dbReference type="GO" id="GO:0005657">
    <property type="term" value="C:replication fork"/>
    <property type="evidence" value="ECO:0007669"/>
    <property type="project" value="TreeGrafter"/>
</dbReference>
<dbReference type="GO" id="GO:0061982">
    <property type="term" value="P:meiosis I cell cycle process"/>
    <property type="evidence" value="ECO:0007669"/>
    <property type="project" value="UniProtKB-ARBA"/>
</dbReference>
<dbReference type="InterPro" id="IPR020588">
    <property type="entry name" value="RecA_ATP-bd"/>
</dbReference>
<dbReference type="GO" id="GO:0033065">
    <property type="term" value="C:Rad51C-XRCC3 complex"/>
    <property type="evidence" value="ECO:0007669"/>
    <property type="project" value="TreeGrafter"/>
</dbReference>
<reference evidence="9" key="2">
    <citation type="submission" date="2015-01" db="EMBL/GenBank/DDBJ databases">
        <title>Evolutionary Origins and Diversification of the Mycorrhizal Mutualists.</title>
        <authorList>
            <consortium name="DOE Joint Genome Institute"/>
            <consortium name="Mycorrhizal Genomics Consortium"/>
            <person name="Kohler A."/>
            <person name="Kuo A."/>
            <person name="Nagy L.G."/>
            <person name="Floudas D."/>
            <person name="Copeland A."/>
            <person name="Barry K.W."/>
            <person name="Cichocki N."/>
            <person name="Veneault-Fourrey C."/>
            <person name="LaButti K."/>
            <person name="Lindquist E.A."/>
            <person name="Lipzen A."/>
            <person name="Lundell T."/>
            <person name="Morin E."/>
            <person name="Murat C."/>
            <person name="Riley R."/>
            <person name="Ohm R."/>
            <person name="Sun H."/>
            <person name="Tunlid A."/>
            <person name="Henrissat B."/>
            <person name="Grigoriev I.V."/>
            <person name="Hibbett D.S."/>
            <person name="Martin F."/>
        </authorList>
    </citation>
    <scope>NUCLEOTIDE SEQUENCE [LARGE SCALE GENOMIC DNA]</scope>
    <source>
        <strain evidence="9">LaAM-08-1</strain>
    </source>
</reference>
<keyword evidence="3" id="KW-0227">DNA damage</keyword>
<feature type="domain" description="RecA family profile 1" evidence="7">
    <location>
        <begin position="1"/>
        <end position="160"/>
    </location>
</feature>
<reference evidence="8 9" key="1">
    <citation type="submission" date="2014-04" db="EMBL/GenBank/DDBJ databases">
        <authorList>
            <consortium name="DOE Joint Genome Institute"/>
            <person name="Kuo A."/>
            <person name="Kohler A."/>
            <person name="Nagy L.G."/>
            <person name="Floudas D."/>
            <person name="Copeland A."/>
            <person name="Barry K.W."/>
            <person name="Cichocki N."/>
            <person name="Veneault-Fourrey C."/>
            <person name="LaButti K."/>
            <person name="Lindquist E.A."/>
            <person name="Lipzen A."/>
            <person name="Lundell T."/>
            <person name="Morin E."/>
            <person name="Murat C."/>
            <person name="Sun H."/>
            <person name="Tunlid A."/>
            <person name="Henrissat B."/>
            <person name="Grigoriev I.V."/>
            <person name="Hibbett D.S."/>
            <person name="Martin F."/>
            <person name="Nordberg H.P."/>
            <person name="Cantor M.N."/>
            <person name="Hua S.X."/>
        </authorList>
    </citation>
    <scope>NUCLEOTIDE SEQUENCE [LARGE SCALE GENOMIC DNA]</scope>
    <source>
        <strain evidence="8 9">LaAM-08-1</strain>
    </source>
</reference>
<evidence type="ECO:0000256" key="2">
    <source>
        <dbReference type="ARBA" id="ARBA00022741"/>
    </source>
</evidence>
<accession>A0A0C9Y8J9</accession>
<name>A0A0C9Y8J9_9AGAR</name>
<organism evidence="8 9">
    <name type="scientific">Laccaria amethystina LaAM-08-1</name>
    <dbReference type="NCBI Taxonomy" id="1095629"/>
    <lineage>
        <taxon>Eukaryota</taxon>
        <taxon>Fungi</taxon>
        <taxon>Dikarya</taxon>
        <taxon>Basidiomycota</taxon>
        <taxon>Agaricomycotina</taxon>
        <taxon>Agaricomycetes</taxon>
        <taxon>Agaricomycetidae</taxon>
        <taxon>Agaricales</taxon>
        <taxon>Agaricineae</taxon>
        <taxon>Hydnangiaceae</taxon>
        <taxon>Laccaria</taxon>
    </lineage>
</organism>
<dbReference type="HOGENOM" id="CLU_044372_0_0_1"/>
<evidence type="ECO:0000313" key="9">
    <source>
        <dbReference type="Proteomes" id="UP000054477"/>
    </source>
</evidence>
<evidence type="ECO:0000256" key="3">
    <source>
        <dbReference type="ARBA" id="ARBA00022763"/>
    </source>
</evidence>
<proteinExistence type="predicted"/>
<dbReference type="STRING" id="1095629.A0A0C9Y8J9"/>
<dbReference type="GO" id="GO:0000400">
    <property type="term" value="F:four-way junction DNA binding"/>
    <property type="evidence" value="ECO:0007669"/>
    <property type="project" value="TreeGrafter"/>
</dbReference>
<dbReference type="PANTHER" id="PTHR46487">
    <property type="entry name" value="DNA REPAIR PROTEIN XRCC3"/>
    <property type="match status" value="1"/>
</dbReference>
<dbReference type="GO" id="GO:0005524">
    <property type="term" value="F:ATP binding"/>
    <property type="evidence" value="ECO:0007669"/>
    <property type="project" value="UniProtKB-KW"/>
</dbReference>
<dbReference type="OrthoDB" id="1861185at2759"/>
<dbReference type="CDD" id="cd19491">
    <property type="entry name" value="XRCC3"/>
    <property type="match status" value="1"/>
</dbReference>
<evidence type="ECO:0000259" key="7">
    <source>
        <dbReference type="PROSITE" id="PS50162"/>
    </source>
</evidence>
<dbReference type="InterPro" id="IPR027417">
    <property type="entry name" value="P-loop_NTPase"/>
</dbReference>
<comment type="subcellular location">
    <subcellularLocation>
        <location evidence="1">Nucleus</location>
    </subcellularLocation>
</comment>
<dbReference type="GO" id="GO:0045003">
    <property type="term" value="P:double-strand break repair via synthesis-dependent strand annealing"/>
    <property type="evidence" value="ECO:0007669"/>
    <property type="project" value="TreeGrafter"/>
</dbReference>
<keyword evidence="4" id="KW-0067">ATP-binding</keyword>
<dbReference type="GO" id="GO:0071140">
    <property type="term" value="P:resolution of mitotic recombination intermediates"/>
    <property type="evidence" value="ECO:0007669"/>
    <property type="project" value="TreeGrafter"/>
</dbReference>
<keyword evidence="9" id="KW-1185">Reference proteome</keyword>
<dbReference type="PROSITE" id="PS50162">
    <property type="entry name" value="RECA_2"/>
    <property type="match status" value="1"/>
</dbReference>
<dbReference type="GO" id="GO:0140664">
    <property type="term" value="F:ATP-dependent DNA damage sensor activity"/>
    <property type="evidence" value="ECO:0007669"/>
    <property type="project" value="InterPro"/>
</dbReference>
<evidence type="ECO:0000256" key="6">
    <source>
        <dbReference type="ARBA" id="ARBA00023242"/>
    </source>
</evidence>
<evidence type="ECO:0000256" key="5">
    <source>
        <dbReference type="ARBA" id="ARBA00023204"/>
    </source>
</evidence>
<evidence type="ECO:0000256" key="4">
    <source>
        <dbReference type="ARBA" id="ARBA00022840"/>
    </source>
</evidence>
<keyword evidence="6" id="KW-0539">Nucleus</keyword>
<dbReference type="PANTHER" id="PTHR46487:SF1">
    <property type="entry name" value="DNA REPAIR PROTEIN XRCC3"/>
    <property type="match status" value="1"/>
</dbReference>
<dbReference type="Gene3D" id="3.40.50.300">
    <property type="entry name" value="P-loop containing nucleotide triphosphate hydrolases"/>
    <property type="match status" value="1"/>
</dbReference>